<evidence type="ECO:0008006" key="5">
    <source>
        <dbReference type="Google" id="ProtNLM"/>
    </source>
</evidence>
<accession>A0A1Q3AET0</accession>
<name>A0A1Q3AET0_ZYGRO</name>
<sequence>MSFGKFTEGLSERFQRLSTTVSGKAQEFSQGIPTTHRYMQEKLGHVTDISEMPQEYIDLTTKVDAIKLIYNHFLQVTQVYDNESYDYPKYINESINEFSKTVGSKIQELTRAASAHEAQSILSAPGPAKDPKTLNYALSRVSLVSSECMQHLSTHDDALLASYLMKYSDTQSRVAQARLHQDSLIQTHFNARLREDIDGNLRRAHKVRRDVENKRLTYDASRTHLEKAKPEKEAQLRVQMETAEEEFAQATENAIVVMQEVIAGTNFMPLLRELAAAQWSYHENAAQRMQAFLSNFPGDGEDEKPPMATHPHIASQHDVPAPAPHTKTSGVSEGFPAISMSDEPEDNATEEHPLL</sequence>
<dbReference type="InterPro" id="IPR018859">
    <property type="entry name" value="BAR_dom-cont"/>
</dbReference>
<dbReference type="Gene3D" id="1.20.1270.60">
    <property type="entry name" value="Arfaptin homology (AH) domain/BAR domain"/>
    <property type="match status" value="1"/>
</dbReference>
<dbReference type="Pfam" id="PF10455">
    <property type="entry name" value="BAR_2"/>
    <property type="match status" value="1"/>
</dbReference>
<reference evidence="3 4" key="1">
    <citation type="submission" date="2016-08" db="EMBL/GenBank/DDBJ databases">
        <title>Draft genome sequence of allopolyploid Zygosaccharomyces rouxii.</title>
        <authorList>
            <person name="Watanabe J."/>
            <person name="Uehara K."/>
            <person name="Mogi Y."/>
            <person name="Tsukioka Y."/>
        </authorList>
    </citation>
    <scope>NUCLEOTIDE SEQUENCE [LARGE SCALE GENOMIC DNA]</scope>
    <source>
        <strain evidence="3 4">NBRC 110957</strain>
    </source>
</reference>
<gene>
    <name evidence="3" type="ORF">ZYGR_0AK07100</name>
</gene>
<comment type="caution">
    <text evidence="3">The sequence shown here is derived from an EMBL/GenBank/DDBJ whole genome shotgun (WGS) entry which is preliminary data.</text>
</comment>
<keyword evidence="1" id="KW-0175">Coiled coil</keyword>
<feature type="region of interest" description="Disordered" evidence="2">
    <location>
        <begin position="294"/>
        <end position="355"/>
    </location>
</feature>
<dbReference type="AlphaFoldDB" id="A0A1Q3AET0"/>
<protein>
    <recommendedName>
        <fullName evidence="5">BAR domain-containing protein</fullName>
    </recommendedName>
</protein>
<dbReference type="Proteomes" id="UP000187013">
    <property type="component" value="Unassembled WGS sequence"/>
</dbReference>
<dbReference type="EMBL" id="BDGX01000037">
    <property type="protein sequence ID" value="GAV54208.1"/>
    <property type="molecule type" value="Genomic_DNA"/>
</dbReference>
<evidence type="ECO:0000313" key="3">
    <source>
        <dbReference type="EMBL" id="GAV54208.1"/>
    </source>
</evidence>
<dbReference type="SUPFAM" id="SSF103657">
    <property type="entry name" value="BAR/IMD domain-like"/>
    <property type="match status" value="1"/>
</dbReference>
<evidence type="ECO:0000313" key="4">
    <source>
        <dbReference type="Proteomes" id="UP000187013"/>
    </source>
</evidence>
<dbReference type="InterPro" id="IPR027267">
    <property type="entry name" value="AH/BAR_dom_sf"/>
</dbReference>
<dbReference type="CDD" id="cd07600">
    <property type="entry name" value="BAR_Gvp36"/>
    <property type="match status" value="1"/>
</dbReference>
<dbReference type="OrthoDB" id="5549748at2759"/>
<organism evidence="3 4">
    <name type="scientific">Zygosaccharomyces rouxii</name>
    <dbReference type="NCBI Taxonomy" id="4956"/>
    <lineage>
        <taxon>Eukaryota</taxon>
        <taxon>Fungi</taxon>
        <taxon>Dikarya</taxon>
        <taxon>Ascomycota</taxon>
        <taxon>Saccharomycotina</taxon>
        <taxon>Saccharomycetes</taxon>
        <taxon>Saccharomycetales</taxon>
        <taxon>Saccharomycetaceae</taxon>
        <taxon>Zygosaccharomyces</taxon>
    </lineage>
</organism>
<evidence type="ECO:0000256" key="2">
    <source>
        <dbReference type="SAM" id="MobiDB-lite"/>
    </source>
</evidence>
<proteinExistence type="predicted"/>
<feature type="coiled-coil region" evidence="1">
    <location>
        <begin position="233"/>
        <end position="260"/>
    </location>
</feature>
<evidence type="ECO:0000256" key="1">
    <source>
        <dbReference type="SAM" id="Coils"/>
    </source>
</evidence>